<dbReference type="Pfam" id="PF02992">
    <property type="entry name" value="Transposase_21"/>
    <property type="match status" value="1"/>
</dbReference>
<feature type="non-terminal residue" evidence="2">
    <location>
        <position position="439"/>
    </location>
</feature>
<gene>
    <name evidence="2" type="ORF">CEPIT_LOCUS35561</name>
</gene>
<feature type="domain" description="Transposase-associated" evidence="1">
    <location>
        <begin position="6"/>
        <end position="86"/>
    </location>
</feature>
<evidence type="ECO:0000313" key="3">
    <source>
        <dbReference type="Proteomes" id="UP001152523"/>
    </source>
</evidence>
<comment type="caution">
    <text evidence="2">The sequence shown here is derived from an EMBL/GenBank/DDBJ whole genome shotgun (WGS) entry which is preliminary data.</text>
</comment>
<dbReference type="PANTHER" id="PTHR10775">
    <property type="entry name" value="OS08G0208400 PROTEIN"/>
    <property type="match status" value="1"/>
</dbReference>
<reference evidence="2" key="1">
    <citation type="submission" date="2022-07" db="EMBL/GenBank/DDBJ databases">
        <authorList>
            <person name="Macas J."/>
            <person name="Novak P."/>
            <person name="Neumann P."/>
        </authorList>
    </citation>
    <scope>NUCLEOTIDE SEQUENCE</scope>
</reference>
<proteinExistence type="predicted"/>
<dbReference type="InterPro" id="IPR029480">
    <property type="entry name" value="Transpos_assoc"/>
</dbReference>
<keyword evidence="3" id="KW-1185">Reference proteome</keyword>
<organism evidence="2 3">
    <name type="scientific">Cuscuta epithymum</name>
    <dbReference type="NCBI Taxonomy" id="186058"/>
    <lineage>
        <taxon>Eukaryota</taxon>
        <taxon>Viridiplantae</taxon>
        <taxon>Streptophyta</taxon>
        <taxon>Embryophyta</taxon>
        <taxon>Tracheophyta</taxon>
        <taxon>Spermatophyta</taxon>
        <taxon>Magnoliopsida</taxon>
        <taxon>eudicotyledons</taxon>
        <taxon>Gunneridae</taxon>
        <taxon>Pentapetalae</taxon>
        <taxon>asterids</taxon>
        <taxon>lamiids</taxon>
        <taxon>Solanales</taxon>
        <taxon>Convolvulaceae</taxon>
        <taxon>Cuscuteae</taxon>
        <taxon>Cuscuta</taxon>
        <taxon>Cuscuta subgen. Cuscuta</taxon>
    </lineage>
</organism>
<dbReference type="PANTHER" id="PTHR10775:SF193">
    <property type="entry name" value="DUF4216 DOMAIN-CONTAINING PROTEIN"/>
    <property type="match status" value="1"/>
</dbReference>
<dbReference type="InterPro" id="IPR004242">
    <property type="entry name" value="Transposase_21"/>
</dbReference>
<dbReference type="AlphaFoldDB" id="A0AAV0FM97"/>
<sequence length="439" mass="51847">MYKESRSWMYNRYVDIGRGLTQEFKDGVNEFVTFALGQHQYMDGSKIRCPCMECKNRKFVESDEVYWHLYTHGFIDNYYNWISQGEPLESYFVPQTVGMSRYVPEEMSTWGNYEDMSWDQRMVYDLPLVEELKHLWDVGVPTYDVSRDQIFNLKAAILWTISDFPAYGMLSGWSTAGLMGCPVCMEKSNAFWLKNSRKPSCFDCHRRSLPPNHSYRKDKKSFIKGRIERDPPPPRLSGYEIYNRVRNIPSAMDEPLEYPEGYLTHHKWTKKSIFWELPYWKDLLIRHNLDVMHIEKNVFDNIFNTVMNFKGKTKDGLSSRKDVALYCDRPEIAMGPEYEGPFKKAIYQVTDEQKKRILEWLTKLRFPDGYTSNLRRCVDLENLLMKSMKSHDCHVIMQRLLPVALQEFLPESVWNCITDVSQLFQLICSPVLNQKALLD</sequence>
<name>A0AAV0FM97_9ASTE</name>
<evidence type="ECO:0000259" key="1">
    <source>
        <dbReference type="Pfam" id="PF13963"/>
    </source>
</evidence>
<dbReference type="Pfam" id="PF13963">
    <property type="entry name" value="Transpos_assoc"/>
    <property type="match status" value="1"/>
</dbReference>
<accession>A0AAV0FM97</accession>
<dbReference type="Proteomes" id="UP001152523">
    <property type="component" value="Unassembled WGS sequence"/>
</dbReference>
<evidence type="ECO:0000313" key="2">
    <source>
        <dbReference type="EMBL" id="CAH9136813.1"/>
    </source>
</evidence>
<protein>
    <recommendedName>
        <fullName evidence="1">Transposase-associated domain-containing protein</fullName>
    </recommendedName>
</protein>
<dbReference type="EMBL" id="CAMAPF010000997">
    <property type="protein sequence ID" value="CAH9136813.1"/>
    <property type="molecule type" value="Genomic_DNA"/>
</dbReference>